<protein>
    <recommendedName>
        <fullName evidence="4">peptidylprolyl isomerase</fullName>
        <ecNumber evidence="4">5.2.1.8</ecNumber>
    </recommendedName>
</protein>
<evidence type="ECO:0000256" key="5">
    <source>
        <dbReference type="ARBA" id="ARBA00022490"/>
    </source>
</evidence>
<dbReference type="AlphaFoldDB" id="A0A512CCN6"/>
<evidence type="ECO:0000256" key="2">
    <source>
        <dbReference type="ARBA" id="ARBA00004496"/>
    </source>
</evidence>
<keyword evidence="7" id="KW-0143">Chaperone</keyword>
<accession>A0A512CCN6</accession>
<dbReference type="PANTHER" id="PTHR47861:SF3">
    <property type="entry name" value="FKBP-TYPE PEPTIDYL-PROLYL CIS-TRANS ISOMERASE SLYD"/>
    <property type="match status" value="1"/>
</dbReference>
<keyword evidence="10" id="KW-1185">Reference proteome</keyword>
<dbReference type="RefSeq" id="WP_020888413.1">
    <property type="nucleotide sequence ID" value="NZ_BJYV01000010.1"/>
</dbReference>
<keyword evidence="6" id="KW-0697">Rotamase</keyword>
<evidence type="ECO:0000256" key="7">
    <source>
        <dbReference type="ARBA" id="ARBA00023186"/>
    </source>
</evidence>
<evidence type="ECO:0000256" key="8">
    <source>
        <dbReference type="ARBA" id="ARBA00023235"/>
    </source>
</evidence>
<evidence type="ECO:0000313" key="9">
    <source>
        <dbReference type="EMBL" id="GEO21974.1"/>
    </source>
</evidence>
<gene>
    <name evidence="9" type="primary">slyD</name>
    <name evidence="9" type="ORF">CQA01_25080</name>
</gene>
<dbReference type="GO" id="GO:0003755">
    <property type="term" value="F:peptidyl-prolyl cis-trans isomerase activity"/>
    <property type="evidence" value="ECO:0007669"/>
    <property type="project" value="UniProtKB-KW"/>
</dbReference>
<evidence type="ECO:0000256" key="4">
    <source>
        <dbReference type="ARBA" id="ARBA00013194"/>
    </source>
</evidence>
<proteinExistence type="inferred from homology"/>
<evidence type="ECO:0000256" key="6">
    <source>
        <dbReference type="ARBA" id="ARBA00023110"/>
    </source>
</evidence>
<dbReference type="Proteomes" id="UP000321301">
    <property type="component" value="Unassembled WGS sequence"/>
</dbReference>
<keyword evidence="5" id="KW-0963">Cytoplasm</keyword>
<keyword evidence="8 9" id="KW-0413">Isomerase</keyword>
<comment type="caution">
    <text evidence="9">The sequence shown here is derived from an EMBL/GenBank/DDBJ whole genome shotgun (WGS) entry which is preliminary data.</text>
</comment>
<evidence type="ECO:0000313" key="10">
    <source>
        <dbReference type="Proteomes" id="UP000321301"/>
    </source>
</evidence>
<comment type="subcellular location">
    <subcellularLocation>
        <location evidence="2">Cytoplasm</location>
    </subcellularLocation>
</comment>
<reference evidence="9 10" key="1">
    <citation type="submission" date="2019-07" db="EMBL/GenBank/DDBJ databases">
        <title>Whole genome shotgun sequence of Cyclobacterium qasimii NBRC 106168.</title>
        <authorList>
            <person name="Hosoyama A."/>
            <person name="Uohara A."/>
            <person name="Ohji S."/>
            <person name="Ichikawa N."/>
        </authorList>
    </citation>
    <scope>NUCLEOTIDE SEQUENCE [LARGE SCALE GENOMIC DNA]</scope>
    <source>
        <strain evidence="9 10">NBRC 106168</strain>
    </source>
</reference>
<evidence type="ECO:0000256" key="3">
    <source>
        <dbReference type="ARBA" id="ARBA00006577"/>
    </source>
</evidence>
<organism evidence="9 10">
    <name type="scientific">Cyclobacterium qasimii</name>
    <dbReference type="NCBI Taxonomy" id="1350429"/>
    <lineage>
        <taxon>Bacteria</taxon>
        <taxon>Pseudomonadati</taxon>
        <taxon>Bacteroidota</taxon>
        <taxon>Cytophagia</taxon>
        <taxon>Cytophagales</taxon>
        <taxon>Cyclobacteriaceae</taxon>
        <taxon>Cyclobacterium</taxon>
    </lineage>
</organism>
<dbReference type="SUPFAM" id="SSF54534">
    <property type="entry name" value="FKBP-like"/>
    <property type="match status" value="1"/>
</dbReference>
<evidence type="ECO:0000256" key="1">
    <source>
        <dbReference type="ARBA" id="ARBA00000971"/>
    </source>
</evidence>
<dbReference type="EC" id="5.2.1.8" evidence="4"/>
<dbReference type="GO" id="GO:0005737">
    <property type="term" value="C:cytoplasm"/>
    <property type="evidence" value="ECO:0007669"/>
    <property type="project" value="UniProtKB-SubCell"/>
</dbReference>
<comment type="similarity">
    <text evidence="3">Belongs to the FKBP-type PPIase family.</text>
</comment>
<dbReference type="InterPro" id="IPR046357">
    <property type="entry name" value="PPIase_dom_sf"/>
</dbReference>
<sequence>MKIEENAIVGLTYELKVTNEESDSLPFSVEVRDQDDPFYFLYGDSGLPKTFEEKLENKVKGDSFNFTLTVEEAYGKPDDDLIVSVPKAQFNKEQGFEEEMLQEGNFLPLIDEDGYPMQAKVVKDLGEEVLLDFNHPLTGMNLHFDGEVFAIREATEQEKEEGFKVT</sequence>
<dbReference type="Gene3D" id="3.10.50.40">
    <property type="match status" value="1"/>
</dbReference>
<dbReference type="PANTHER" id="PTHR47861">
    <property type="entry name" value="FKBP-TYPE PEPTIDYL-PROLYL CIS-TRANS ISOMERASE SLYD"/>
    <property type="match status" value="1"/>
</dbReference>
<comment type="catalytic activity">
    <reaction evidence="1">
        <text>[protein]-peptidylproline (omega=180) = [protein]-peptidylproline (omega=0)</text>
        <dbReference type="Rhea" id="RHEA:16237"/>
        <dbReference type="Rhea" id="RHEA-COMP:10747"/>
        <dbReference type="Rhea" id="RHEA-COMP:10748"/>
        <dbReference type="ChEBI" id="CHEBI:83833"/>
        <dbReference type="ChEBI" id="CHEBI:83834"/>
        <dbReference type="EC" id="5.2.1.8"/>
    </reaction>
</comment>
<name>A0A512CCN6_9BACT</name>
<dbReference type="EMBL" id="BJYV01000010">
    <property type="protein sequence ID" value="GEO21974.1"/>
    <property type="molecule type" value="Genomic_DNA"/>
</dbReference>